<dbReference type="PANTHER" id="PTHR32089:SF119">
    <property type="entry name" value="METHYL-ACCEPTING CHEMOTAXIS PROTEIN CTPL"/>
    <property type="match status" value="1"/>
</dbReference>
<evidence type="ECO:0000256" key="1">
    <source>
        <dbReference type="ARBA" id="ARBA00004141"/>
    </source>
</evidence>
<dbReference type="GO" id="GO:0004888">
    <property type="term" value="F:transmembrane signaling receptor activity"/>
    <property type="evidence" value="ECO:0007669"/>
    <property type="project" value="InterPro"/>
</dbReference>
<keyword evidence="2 9" id="KW-0812">Transmembrane</keyword>
<feature type="transmembrane region" description="Helical" evidence="9">
    <location>
        <begin position="366"/>
        <end position="389"/>
    </location>
</feature>
<evidence type="ECO:0000256" key="3">
    <source>
        <dbReference type="ARBA" id="ARBA00022989"/>
    </source>
</evidence>
<evidence type="ECO:0000313" key="12">
    <source>
        <dbReference type="EMBL" id="HAT6346207.1"/>
    </source>
</evidence>
<dbReference type="InterPro" id="IPR004089">
    <property type="entry name" value="MCPsignal_dom"/>
</dbReference>
<feature type="region of interest" description="Disordered" evidence="8">
    <location>
        <begin position="1"/>
        <end position="44"/>
    </location>
</feature>
<feature type="domain" description="Methyl-accepting transducer" evidence="10">
    <location>
        <begin position="446"/>
        <end position="682"/>
    </location>
</feature>
<evidence type="ECO:0000256" key="6">
    <source>
        <dbReference type="ARBA" id="ARBA00029447"/>
    </source>
</evidence>
<keyword evidence="4 9" id="KW-0472">Membrane</keyword>
<dbReference type="InterPro" id="IPR003660">
    <property type="entry name" value="HAMP_dom"/>
</dbReference>
<comment type="caution">
    <text evidence="12">The sequence shown here is derived from an EMBL/GenBank/DDBJ whole genome shotgun (WGS) entry which is preliminary data.</text>
</comment>
<dbReference type="PROSITE" id="PS50885">
    <property type="entry name" value="HAMP"/>
    <property type="match status" value="1"/>
</dbReference>
<organism evidence="12 13">
    <name type="scientific">Aeromonas hydrophila</name>
    <dbReference type="NCBI Taxonomy" id="644"/>
    <lineage>
        <taxon>Bacteria</taxon>
        <taxon>Pseudomonadati</taxon>
        <taxon>Pseudomonadota</taxon>
        <taxon>Gammaproteobacteria</taxon>
        <taxon>Aeromonadales</taxon>
        <taxon>Aeromonadaceae</taxon>
        <taxon>Aeromonas</taxon>
    </lineage>
</organism>
<evidence type="ECO:0000256" key="5">
    <source>
        <dbReference type="ARBA" id="ARBA00023224"/>
    </source>
</evidence>
<reference evidence="12" key="1">
    <citation type="journal article" date="2018" name="Genome Biol.">
        <title>SKESA: strategic k-mer extension for scrupulous assemblies.</title>
        <authorList>
            <person name="Souvorov A."/>
            <person name="Agarwala R."/>
            <person name="Lipman D.J."/>
        </authorList>
    </citation>
    <scope>NUCLEOTIDE SEQUENCE</scope>
    <source>
        <strain evidence="12">OLC2673_Aeromonas</strain>
    </source>
</reference>
<dbReference type="GO" id="GO:0007165">
    <property type="term" value="P:signal transduction"/>
    <property type="evidence" value="ECO:0007669"/>
    <property type="project" value="UniProtKB-KW"/>
</dbReference>
<evidence type="ECO:0000256" key="4">
    <source>
        <dbReference type="ARBA" id="ARBA00023136"/>
    </source>
</evidence>
<dbReference type="Gene3D" id="1.10.287.950">
    <property type="entry name" value="Methyl-accepting chemotaxis protein"/>
    <property type="match status" value="1"/>
</dbReference>
<dbReference type="InterPro" id="IPR004090">
    <property type="entry name" value="Chemotax_Me-accpt_rcpt"/>
</dbReference>
<comment type="subcellular location">
    <subcellularLocation>
        <location evidence="1">Membrane</location>
        <topology evidence="1">Multi-pass membrane protein</topology>
    </subcellularLocation>
</comment>
<evidence type="ECO:0000259" key="10">
    <source>
        <dbReference type="PROSITE" id="PS50111"/>
    </source>
</evidence>
<evidence type="ECO:0000259" key="11">
    <source>
        <dbReference type="PROSITE" id="PS50885"/>
    </source>
</evidence>
<evidence type="ECO:0000256" key="9">
    <source>
        <dbReference type="SAM" id="Phobius"/>
    </source>
</evidence>
<name>A0AAD3YM50_AERHY</name>
<sequence length="718" mass="78813">MARFSDPFSPPRHGKKPRGSQLPPRPQPSHSARSNIQPSRYTPRRGPRLHMKWIFTPAIRLGNQLSFKYKFLLWSCLMLLPLAYSMTNLLGRLQDDNAQARKELAGVVKLAPLPAIEQALLTHRNLVTRHSYEQNPVGEEEVKAAARAVDASLAAFAATKQQNPVFDTLAQEWSSLQNEALGLEVDQSNLRHDKLLTEVRHLYKSITAASSLVQDPALGTYYMVVLASERLPQLRDLLAQVRDRAATIADFGLFQAQGYSALRFRLDLINATLQELEADLTLLYEMAPAYRSELGQQTDALLQQAHQGVDTLENKMMKDQQVQLSSKEVLALGDGLDAAITALAGQVRQRLEADLHQRMTANQRHFWWVTGPLTAILLVYLYLMIGAYLSLRGTVGRVREIAARVNAQDLSQQIEIVGQDELAAISRDYNVTLQTLRTLMLRVRENGVSVVESATEIDARTCRSQEVIADQQGETHQVATAIKELAATSHDMAGNAQQAARMTQEAQAVVGQGEAVVERTIKAIDHINREVLRTAETIGQLEQQCSQIGGVIGVIRGIAEQTNLLALNAAIEAARAGEQGRGFAVVADEVRSLANRTQGATVEIQQMIEQLQTGARASVSAMSAASREAQEGVGLAQEAQQAFGAITERVGFMVDTNSVIASAIEQQGAVVNEIERNVVRISDGSDEALQVANAARDAARQIHQLTEQLRAMVQSFVL</sequence>
<protein>
    <submittedName>
        <fullName evidence="12">Methyl-accepting chemotaxis protein</fullName>
    </submittedName>
</protein>
<accession>A0AAD3YM50</accession>
<dbReference type="FunFam" id="1.10.287.950:FF:000001">
    <property type="entry name" value="Methyl-accepting chemotaxis sensory transducer"/>
    <property type="match status" value="1"/>
</dbReference>
<feature type="transmembrane region" description="Helical" evidence="9">
    <location>
        <begin position="71"/>
        <end position="91"/>
    </location>
</feature>
<dbReference type="Proteomes" id="UP000859505">
    <property type="component" value="Unassembled WGS sequence"/>
</dbReference>
<dbReference type="SMART" id="SM00304">
    <property type="entry name" value="HAMP"/>
    <property type="match status" value="1"/>
</dbReference>
<dbReference type="SMART" id="SM00283">
    <property type="entry name" value="MA"/>
    <property type="match status" value="1"/>
</dbReference>
<comment type="similarity">
    <text evidence="6">Belongs to the methyl-accepting chemotaxis (MCP) protein family.</text>
</comment>
<proteinExistence type="inferred from homology"/>
<dbReference type="CDD" id="cd11386">
    <property type="entry name" value="MCP_signal"/>
    <property type="match status" value="1"/>
</dbReference>
<dbReference type="PROSITE" id="PS50111">
    <property type="entry name" value="CHEMOTAXIS_TRANSDUC_2"/>
    <property type="match status" value="1"/>
</dbReference>
<reference evidence="12" key="2">
    <citation type="submission" date="2020-01" db="EMBL/GenBank/DDBJ databases">
        <authorList>
            <consortium name="NCBI Pathogen Detection Project"/>
        </authorList>
    </citation>
    <scope>NUCLEOTIDE SEQUENCE</scope>
    <source>
        <strain evidence="12">OLC2673_Aeromonas</strain>
    </source>
</reference>
<evidence type="ECO:0000256" key="8">
    <source>
        <dbReference type="SAM" id="MobiDB-lite"/>
    </source>
</evidence>
<gene>
    <name evidence="12" type="ORF">JAJ28_004010</name>
</gene>
<feature type="compositionally biased region" description="Polar residues" evidence="8">
    <location>
        <begin position="28"/>
        <end position="40"/>
    </location>
</feature>
<dbReference type="SUPFAM" id="SSF58104">
    <property type="entry name" value="Methyl-accepting chemotaxis protein (MCP) signaling domain"/>
    <property type="match status" value="1"/>
</dbReference>
<dbReference type="PANTHER" id="PTHR32089">
    <property type="entry name" value="METHYL-ACCEPTING CHEMOTAXIS PROTEIN MCPB"/>
    <property type="match status" value="1"/>
</dbReference>
<dbReference type="PRINTS" id="PR00260">
    <property type="entry name" value="CHEMTRNSDUCR"/>
</dbReference>
<dbReference type="GO" id="GO:0016020">
    <property type="term" value="C:membrane"/>
    <property type="evidence" value="ECO:0007669"/>
    <property type="project" value="UniProtKB-SubCell"/>
</dbReference>
<keyword evidence="3 9" id="KW-1133">Transmembrane helix</keyword>
<feature type="domain" description="HAMP" evidence="11">
    <location>
        <begin position="389"/>
        <end position="441"/>
    </location>
</feature>
<evidence type="ECO:0000256" key="2">
    <source>
        <dbReference type="ARBA" id="ARBA00022692"/>
    </source>
</evidence>
<evidence type="ECO:0000256" key="7">
    <source>
        <dbReference type="PROSITE-ProRule" id="PRU00284"/>
    </source>
</evidence>
<keyword evidence="5 7" id="KW-0807">Transducer</keyword>
<dbReference type="Pfam" id="PF00015">
    <property type="entry name" value="MCPsignal"/>
    <property type="match status" value="1"/>
</dbReference>
<dbReference type="EMBL" id="DACTUL010000045">
    <property type="protein sequence ID" value="HAT6346207.1"/>
    <property type="molecule type" value="Genomic_DNA"/>
</dbReference>
<evidence type="ECO:0000313" key="13">
    <source>
        <dbReference type="Proteomes" id="UP000859505"/>
    </source>
</evidence>
<dbReference type="GO" id="GO:0006935">
    <property type="term" value="P:chemotaxis"/>
    <property type="evidence" value="ECO:0007669"/>
    <property type="project" value="InterPro"/>
</dbReference>
<dbReference type="AlphaFoldDB" id="A0AAD3YM50"/>